<evidence type="ECO:0000313" key="2">
    <source>
        <dbReference type="EMBL" id="GJT11513.1"/>
    </source>
</evidence>
<reference evidence="2" key="2">
    <citation type="submission" date="2022-01" db="EMBL/GenBank/DDBJ databases">
        <authorList>
            <person name="Yamashiro T."/>
            <person name="Shiraishi A."/>
            <person name="Satake H."/>
            <person name="Nakayama K."/>
        </authorList>
    </citation>
    <scope>NUCLEOTIDE SEQUENCE</scope>
</reference>
<proteinExistence type="predicted"/>
<feature type="compositionally biased region" description="Basic and acidic residues" evidence="1">
    <location>
        <begin position="77"/>
        <end position="97"/>
    </location>
</feature>
<dbReference type="PANTHER" id="PTHR34360">
    <property type="entry name" value="OS08G0519400 PROTEIN"/>
    <property type="match status" value="1"/>
</dbReference>
<gene>
    <name evidence="2" type="ORF">Tco_0858555</name>
</gene>
<protein>
    <submittedName>
        <fullName evidence="2">Uncharacterized protein</fullName>
    </submittedName>
</protein>
<evidence type="ECO:0000256" key="1">
    <source>
        <dbReference type="SAM" id="MobiDB-lite"/>
    </source>
</evidence>
<reference evidence="2" key="1">
    <citation type="journal article" date="2022" name="Int. J. Mol. Sci.">
        <title>Draft Genome of Tanacetum Coccineum: Genomic Comparison of Closely Related Tanacetum-Family Plants.</title>
        <authorList>
            <person name="Yamashiro T."/>
            <person name="Shiraishi A."/>
            <person name="Nakayama K."/>
            <person name="Satake H."/>
        </authorList>
    </citation>
    <scope>NUCLEOTIDE SEQUENCE</scope>
</reference>
<organism evidence="2 3">
    <name type="scientific">Tanacetum coccineum</name>
    <dbReference type="NCBI Taxonomy" id="301880"/>
    <lineage>
        <taxon>Eukaryota</taxon>
        <taxon>Viridiplantae</taxon>
        <taxon>Streptophyta</taxon>
        <taxon>Embryophyta</taxon>
        <taxon>Tracheophyta</taxon>
        <taxon>Spermatophyta</taxon>
        <taxon>Magnoliopsida</taxon>
        <taxon>eudicotyledons</taxon>
        <taxon>Gunneridae</taxon>
        <taxon>Pentapetalae</taxon>
        <taxon>asterids</taxon>
        <taxon>campanulids</taxon>
        <taxon>Asterales</taxon>
        <taxon>Asteraceae</taxon>
        <taxon>Asteroideae</taxon>
        <taxon>Anthemideae</taxon>
        <taxon>Anthemidinae</taxon>
        <taxon>Tanacetum</taxon>
    </lineage>
</organism>
<name>A0ABQ5BAG7_9ASTR</name>
<feature type="region of interest" description="Disordered" evidence="1">
    <location>
        <begin position="70"/>
        <end position="97"/>
    </location>
</feature>
<keyword evidence="3" id="KW-1185">Reference proteome</keyword>
<comment type="caution">
    <text evidence="2">The sequence shown here is derived from an EMBL/GenBank/DDBJ whole genome shotgun (WGS) entry which is preliminary data.</text>
</comment>
<accession>A0ABQ5BAG7</accession>
<dbReference type="EMBL" id="BQNB010013073">
    <property type="protein sequence ID" value="GJT11513.1"/>
    <property type="molecule type" value="Genomic_DNA"/>
</dbReference>
<dbReference type="Proteomes" id="UP001151760">
    <property type="component" value="Unassembled WGS sequence"/>
</dbReference>
<dbReference type="PANTHER" id="PTHR34360:SF1">
    <property type="entry name" value="OS08G0519400 PROTEIN"/>
    <property type="match status" value="1"/>
</dbReference>
<evidence type="ECO:0000313" key="3">
    <source>
        <dbReference type="Proteomes" id="UP001151760"/>
    </source>
</evidence>
<sequence>MGIVAEYQNEFEMLINRVTGIPQSLLIPFYISGLKLHLQRELNLVSRPTTLGDVFSLARIIEARFEDTNNQAVDNNGGDKKDPNVNDKQEVKNADDQEIENVKDEERKNVKDQQVSEQTINETADTITSLQSEVASLDAKGSLDANEEIKKDHTQVHELKNQVEKLPMELQLKSNFREALETTSKDLKKKMLDLNPTLHDPQKFAVDQKKKHYKTKYALKIEDEEFKKAKSEATTKIRKLAKVYGAWLPPWLAARLVVFQLYVKNHSKEFLFIQGRIWDSGIKRIFKTSP</sequence>